<evidence type="ECO:0000313" key="2">
    <source>
        <dbReference type="Proteomes" id="UP000543030"/>
    </source>
</evidence>
<dbReference type="RefSeq" id="WP_184102895.1">
    <property type="nucleotide sequence ID" value="NZ_JACHHN010000010.1"/>
</dbReference>
<dbReference type="Proteomes" id="UP000543030">
    <property type="component" value="Unassembled WGS sequence"/>
</dbReference>
<proteinExistence type="predicted"/>
<sequence length="135" mass="14382">MTTLERNAALEFHDSEVRDVEASTNTVTVNFAAAYVHRSEGRPAIDAGSGYMQSVQLVFADAQYSGPINECIGLLSDGLLKINGETSTTMPIPLSVSGSIYLEMGFANGSHILIAAQSLICRASGEAKFIESFDC</sequence>
<evidence type="ECO:0000313" key="1">
    <source>
        <dbReference type="EMBL" id="MBB5193243.1"/>
    </source>
</evidence>
<gene>
    <name evidence="1" type="ORF">HNQ50_003997</name>
</gene>
<dbReference type="AlphaFoldDB" id="A0A840RM48"/>
<protein>
    <submittedName>
        <fullName evidence="1">Uncharacterized protein</fullName>
    </submittedName>
</protein>
<comment type="caution">
    <text evidence="1">The sequence shown here is derived from an EMBL/GenBank/DDBJ whole genome shotgun (WGS) entry which is preliminary data.</text>
</comment>
<reference evidence="1 2" key="1">
    <citation type="submission" date="2020-08" db="EMBL/GenBank/DDBJ databases">
        <title>Genomic Encyclopedia of Type Strains, Phase IV (KMG-IV): sequencing the most valuable type-strain genomes for metagenomic binning, comparative biology and taxonomic classification.</title>
        <authorList>
            <person name="Goeker M."/>
        </authorList>
    </citation>
    <scope>NUCLEOTIDE SEQUENCE [LARGE SCALE GENOMIC DNA]</scope>
    <source>
        <strain evidence="1 2">DSM 18233</strain>
    </source>
</reference>
<keyword evidence="2" id="KW-1185">Reference proteome</keyword>
<dbReference type="EMBL" id="JACHHN010000010">
    <property type="protein sequence ID" value="MBB5193243.1"/>
    <property type="molecule type" value="Genomic_DNA"/>
</dbReference>
<organism evidence="1 2">
    <name type="scientific">Silvimonas terrae</name>
    <dbReference type="NCBI Taxonomy" id="300266"/>
    <lineage>
        <taxon>Bacteria</taxon>
        <taxon>Pseudomonadati</taxon>
        <taxon>Pseudomonadota</taxon>
        <taxon>Betaproteobacteria</taxon>
        <taxon>Neisseriales</taxon>
        <taxon>Chitinibacteraceae</taxon>
        <taxon>Silvimonas</taxon>
    </lineage>
</organism>
<accession>A0A840RM48</accession>
<name>A0A840RM48_9NEIS</name>